<dbReference type="InterPro" id="IPR036440">
    <property type="entry name" value="Peptidase_C15-like_sf"/>
</dbReference>
<dbReference type="InterPro" id="IPR016125">
    <property type="entry name" value="Peptidase_C15-like"/>
</dbReference>
<dbReference type="PANTHER" id="PTHR23402:SF1">
    <property type="entry name" value="PYROGLUTAMYL-PEPTIDASE I"/>
    <property type="match status" value="1"/>
</dbReference>
<comment type="caution">
    <text evidence="6">The sequence shown here is derived from an EMBL/GenBank/DDBJ whole genome shotgun (WGS) entry which is preliminary data.</text>
</comment>
<protein>
    <recommendedName>
        <fullName evidence="9">Pyroglutamyl-peptidase I</fullName>
    </recommendedName>
</protein>
<feature type="region of interest" description="Disordered" evidence="5">
    <location>
        <begin position="117"/>
        <end position="151"/>
    </location>
</feature>
<evidence type="ECO:0008006" key="9">
    <source>
        <dbReference type="Google" id="ProtNLM"/>
    </source>
</evidence>
<dbReference type="GO" id="GO:0008234">
    <property type="term" value="F:cysteine-type peptidase activity"/>
    <property type="evidence" value="ECO:0007669"/>
    <property type="project" value="UniProtKB-KW"/>
</dbReference>
<evidence type="ECO:0000256" key="2">
    <source>
        <dbReference type="ARBA" id="ARBA00022670"/>
    </source>
</evidence>
<proteinExistence type="inferred from homology"/>
<reference evidence="6 8" key="1">
    <citation type="submission" date="2024-10" db="EMBL/GenBank/DDBJ databases">
        <authorList>
            <person name="Kim D."/>
        </authorList>
    </citation>
    <scope>NUCLEOTIDE SEQUENCE [LARGE SCALE GENOMIC DNA]</scope>
    <source>
        <strain evidence="6">BH-2024</strain>
    </source>
</reference>
<dbReference type="AlphaFoldDB" id="A0ABD2L905"/>
<evidence type="ECO:0000256" key="1">
    <source>
        <dbReference type="ARBA" id="ARBA00006641"/>
    </source>
</evidence>
<name>A0ABD2L905_9BILA</name>
<evidence type="ECO:0000256" key="4">
    <source>
        <dbReference type="ARBA" id="ARBA00022807"/>
    </source>
</evidence>
<keyword evidence="8" id="KW-1185">Reference proteome</keyword>
<keyword evidence="4" id="KW-0788">Thiol protease</keyword>
<evidence type="ECO:0000256" key="5">
    <source>
        <dbReference type="SAM" id="MobiDB-lite"/>
    </source>
</evidence>
<dbReference type="Proteomes" id="UP001620626">
    <property type="component" value="Unassembled WGS sequence"/>
</dbReference>
<evidence type="ECO:0000313" key="8">
    <source>
        <dbReference type="Proteomes" id="UP001620626"/>
    </source>
</evidence>
<keyword evidence="2" id="KW-0645">Protease</keyword>
<accession>A0ABD2L905</accession>
<feature type="compositionally biased region" description="Pro residues" evidence="5">
    <location>
        <begin position="121"/>
        <end position="132"/>
    </location>
</feature>
<dbReference type="GO" id="GO:0006508">
    <property type="term" value="P:proteolysis"/>
    <property type="evidence" value="ECO:0007669"/>
    <property type="project" value="UniProtKB-KW"/>
</dbReference>
<sequence>MRILVTGYGPFGAFTVNPSAIVVDQLAQQCRDGTLGTDDADAIGIELVTRVVDVDYAGALGCANWASNELNVDFAIHIGVYPGSGFVFLERRAFRDGYVSKDVKGAVPLQNCCELAERECPPPSSPPPPPVSAPAGVQQQQNSPAGVPSSLSPCRYTVLDLDRLRTALMDAQRRDNGSAGTGPPTTTNASDNVLNIAISEDPGRYLCGYIYYCSLLNLAGRSLFVHIPPFDDRTHTPQRITRLLGQLVVEVAKQISTNNNMHMNDIGAKTGATTVDDAQIGAVAGGAEPSSTPPPPPPSLSSLMINNGLTVSFPLGGGTSASFL</sequence>
<dbReference type="EMBL" id="JBICBT010000400">
    <property type="protein sequence ID" value="KAL3115044.1"/>
    <property type="molecule type" value="Genomic_DNA"/>
</dbReference>
<dbReference type="PANTHER" id="PTHR23402">
    <property type="entry name" value="PROTEASE FAMILY C15 PYROGLUTAMYL-PEPTIDASE I-RELATED"/>
    <property type="match status" value="1"/>
</dbReference>
<keyword evidence="3" id="KW-0378">Hydrolase</keyword>
<feature type="compositionally biased region" description="Polar residues" evidence="5">
    <location>
        <begin position="137"/>
        <end position="151"/>
    </location>
</feature>
<gene>
    <name evidence="6" type="ORF">niasHT_016103</name>
    <name evidence="7" type="ORF">niasHT_016145</name>
</gene>
<dbReference type="EMBL" id="JBICBT010000498">
    <property type="protein sequence ID" value="KAL3111633.1"/>
    <property type="molecule type" value="Genomic_DNA"/>
</dbReference>
<dbReference type="SUPFAM" id="SSF53182">
    <property type="entry name" value="Pyrrolidone carboxyl peptidase (pyroglutamate aminopeptidase)"/>
    <property type="match status" value="1"/>
</dbReference>
<evidence type="ECO:0000313" key="6">
    <source>
        <dbReference type="EMBL" id="KAL3111633.1"/>
    </source>
</evidence>
<comment type="similarity">
    <text evidence="1">Belongs to the peptidase C15 family.</text>
</comment>
<evidence type="ECO:0000313" key="7">
    <source>
        <dbReference type="EMBL" id="KAL3115044.1"/>
    </source>
</evidence>
<dbReference type="Gene3D" id="3.40.630.20">
    <property type="entry name" value="Peptidase C15, pyroglutamyl peptidase I-like"/>
    <property type="match status" value="1"/>
</dbReference>
<organism evidence="6 8">
    <name type="scientific">Heterodera trifolii</name>
    <dbReference type="NCBI Taxonomy" id="157864"/>
    <lineage>
        <taxon>Eukaryota</taxon>
        <taxon>Metazoa</taxon>
        <taxon>Ecdysozoa</taxon>
        <taxon>Nematoda</taxon>
        <taxon>Chromadorea</taxon>
        <taxon>Rhabditida</taxon>
        <taxon>Tylenchina</taxon>
        <taxon>Tylenchomorpha</taxon>
        <taxon>Tylenchoidea</taxon>
        <taxon>Heteroderidae</taxon>
        <taxon>Heteroderinae</taxon>
        <taxon>Heterodera</taxon>
    </lineage>
</organism>
<evidence type="ECO:0000256" key="3">
    <source>
        <dbReference type="ARBA" id="ARBA00022801"/>
    </source>
</evidence>
<dbReference type="Pfam" id="PF01470">
    <property type="entry name" value="Peptidase_C15"/>
    <property type="match status" value="1"/>
</dbReference>